<organism evidence="1 2">
    <name type="scientific">Pluteus cervinus</name>
    <dbReference type="NCBI Taxonomy" id="181527"/>
    <lineage>
        <taxon>Eukaryota</taxon>
        <taxon>Fungi</taxon>
        <taxon>Dikarya</taxon>
        <taxon>Basidiomycota</taxon>
        <taxon>Agaricomycotina</taxon>
        <taxon>Agaricomycetes</taxon>
        <taxon>Agaricomycetidae</taxon>
        <taxon>Agaricales</taxon>
        <taxon>Pluteineae</taxon>
        <taxon>Pluteaceae</taxon>
        <taxon>Pluteus</taxon>
    </lineage>
</organism>
<dbReference type="EMBL" id="ML208264">
    <property type="protein sequence ID" value="TFK75242.1"/>
    <property type="molecule type" value="Genomic_DNA"/>
</dbReference>
<keyword evidence="2" id="KW-1185">Reference proteome</keyword>
<reference evidence="1 2" key="1">
    <citation type="journal article" date="2019" name="Nat. Ecol. Evol.">
        <title>Megaphylogeny resolves global patterns of mushroom evolution.</title>
        <authorList>
            <person name="Varga T."/>
            <person name="Krizsan K."/>
            <person name="Foldi C."/>
            <person name="Dima B."/>
            <person name="Sanchez-Garcia M."/>
            <person name="Sanchez-Ramirez S."/>
            <person name="Szollosi G.J."/>
            <person name="Szarkandi J.G."/>
            <person name="Papp V."/>
            <person name="Albert L."/>
            <person name="Andreopoulos W."/>
            <person name="Angelini C."/>
            <person name="Antonin V."/>
            <person name="Barry K.W."/>
            <person name="Bougher N.L."/>
            <person name="Buchanan P."/>
            <person name="Buyck B."/>
            <person name="Bense V."/>
            <person name="Catcheside P."/>
            <person name="Chovatia M."/>
            <person name="Cooper J."/>
            <person name="Damon W."/>
            <person name="Desjardin D."/>
            <person name="Finy P."/>
            <person name="Geml J."/>
            <person name="Haridas S."/>
            <person name="Hughes K."/>
            <person name="Justo A."/>
            <person name="Karasinski D."/>
            <person name="Kautmanova I."/>
            <person name="Kiss B."/>
            <person name="Kocsube S."/>
            <person name="Kotiranta H."/>
            <person name="LaButti K.M."/>
            <person name="Lechner B.E."/>
            <person name="Liimatainen K."/>
            <person name="Lipzen A."/>
            <person name="Lukacs Z."/>
            <person name="Mihaltcheva S."/>
            <person name="Morgado L.N."/>
            <person name="Niskanen T."/>
            <person name="Noordeloos M.E."/>
            <person name="Ohm R.A."/>
            <person name="Ortiz-Santana B."/>
            <person name="Ovrebo C."/>
            <person name="Racz N."/>
            <person name="Riley R."/>
            <person name="Savchenko A."/>
            <person name="Shiryaev A."/>
            <person name="Soop K."/>
            <person name="Spirin V."/>
            <person name="Szebenyi C."/>
            <person name="Tomsovsky M."/>
            <person name="Tulloss R.E."/>
            <person name="Uehling J."/>
            <person name="Grigoriev I.V."/>
            <person name="Vagvolgyi C."/>
            <person name="Papp T."/>
            <person name="Martin F.M."/>
            <person name="Miettinen O."/>
            <person name="Hibbett D.S."/>
            <person name="Nagy L.G."/>
        </authorList>
    </citation>
    <scope>NUCLEOTIDE SEQUENCE [LARGE SCALE GENOMIC DNA]</scope>
    <source>
        <strain evidence="1 2">NL-1719</strain>
    </source>
</reference>
<name>A0ACD3BCC9_9AGAR</name>
<gene>
    <name evidence="1" type="ORF">BDN72DRAFT_565279</name>
</gene>
<evidence type="ECO:0000313" key="1">
    <source>
        <dbReference type="EMBL" id="TFK75242.1"/>
    </source>
</evidence>
<sequence length="78" mass="9049">MLLLGFNRLGLTPRFWFLRLGFACVFTLRDGLGFLFTLSLCLEIRWLFYFLDLGVSLSGRGWWLPLHGGSLPSSFYRL</sequence>
<protein>
    <submittedName>
        <fullName evidence="1">Uncharacterized protein</fullName>
    </submittedName>
</protein>
<proteinExistence type="predicted"/>
<accession>A0ACD3BCC9</accession>
<evidence type="ECO:0000313" key="2">
    <source>
        <dbReference type="Proteomes" id="UP000308600"/>
    </source>
</evidence>
<dbReference type="Proteomes" id="UP000308600">
    <property type="component" value="Unassembled WGS sequence"/>
</dbReference>